<keyword evidence="5" id="KW-0812">Transmembrane</keyword>
<gene>
    <name evidence="14" type="ORF">C8N29_11390</name>
</gene>
<dbReference type="InterPro" id="IPR050298">
    <property type="entry name" value="Gram-neg_bact_OMP"/>
</dbReference>
<evidence type="ECO:0000256" key="10">
    <source>
        <dbReference type="ARBA" id="ARBA00023237"/>
    </source>
</evidence>
<feature type="compositionally biased region" description="Polar residues" evidence="11">
    <location>
        <begin position="113"/>
        <end position="124"/>
    </location>
</feature>
<proteinExistence type="predicted"/>
<dbReference type="GO" id="GO:0046930">
    <property type="term" value="C:pore complex"/>
    <property type="evidence" value="ECO:0007669"/>
    <property type="project" value="UniProtKB-KW"/>
</dbReference>
<evidence type="ECO:0000256" key="7">
    <source>
        <dbReference type="ARBA" id="ARBA00023065"/>
    </source>
</evidence>
<evidence type="ECO:0000259" key="13">
    <source>
        <dbReference type="Pfam" id="PF13609"/>
    </source>
</evidence>
<feature type="chain" id="PRO_5015501082" evidence="12">
    <location>
        <begin position="23"/>
        <end position="378"/>
    </location>
</feature>
<comment type="caution">
    <text evidence="14">The sequence shown here is derived from an EMBL/GenBank/DDBJ whole genome shotgun (WGS) entry which is preliminary data.</text>
</comment>
<keyword evidence="3" id="KW-0813">Transport</keyword>
<evidence type="ECO:0000256" key="4">
    <source>
        <dbReference type="ARBA" id="ARBA00022452"/>
    </source>
</evidence>
<comment type="subunit">
    <text evidence="2">Homotrimer.</text>
</comment>
<evidence type="ECO:0000256" key="8">
    <source>
        <dbReference type="ARBA" id="ARBA00023114"/>
    </source>
</evidence>
<dbReference type="SUPFAM" id="SSF56935">
    <property type="entry name" value="Porins"/>
    <property type="match status" value="1"/>
</dbReference>
<keyword evidence="6 12" id="KW-0732">Signal</keyword>
<dbReference type="Gene3D" id="2.40.160.10">
    <property type="entry name" value="Porin"/>
    <property type="match status" value="1"/>
</dbReference>
<dbReference type="InterPro" id="IPR023614">
    <property type="entry name" value="Porin_dom_sf"/>
</dbReference>
<protein>
    <submittedName>
        <fullName evidence="14">Putative porin</fullName>
    </submittedName>
</protein>
<evidence type="ECO:0000256" key="9">
    <source>
        <dbReference type="ARBA" id="ARBA00023136"/>
    </source>
</evidence>
<accession>A0A2T5IWR3</accession>
<dbReference type="Pfam" id="PF13609">
    <property type="entry name" value="Porin_4"/>
    <property type="match status" value="1"/>
</dbReference>
<reference evidence="14 15" key="1">
    <citation type="submission" date="2018-04" db="EMBL/GenBank/DDBJ databases">
        <title>Genomic Encyclopedia of Archaeal and Bacterial Type Strains, Phase II (KMG-II): from individual species to whole genera.</title>
        <authorList>
            <person name="Goeker M."/>
        </authorList>
    </citation>
    <scope>NUCLEOTIDE SEQUENCE [LARGE SCALE GENOMIC DNA]</scope>
    <source>
        <strain evidence="14 15">DSM 5822</strain>
    </source>
</reference>
<name>A0A2T5IWR3_9GAMM</name>
<dbReference type="AlphaFoldDB" id="A0A2T5IWR3"/>
<feature type="region of interest" description="Disordered" evidence="11">
    <location>
        <begin position="98"/>
        <end position="124"/>
    </location>
</feature>
<evidence type="ECO:0000256" key="3">
    <source>
        <dbReference type="ARBA" id="ARBA00022448"/>
    </source>
</evidence>
<keyword evidence="15" id="KW-1185">Reference proteome</keyword>
<evidence type="ECO:0000313" key="14">
    <source>
        <dbReference type="EMBL" id="PTQ88322.1"/>
    </source>
</evidence>
<dbReference type="InterPro" id="IPR033900">
    <property type="entry name" value="Gram_neg_porin_domain"/>
</dbReference>
<comment type="subcellular location">
    <subcellularLocation>
        <location evidence="1">Cell outer membrane</location>
        <topology evidence="1">Multi-pass membrane protein</topology>
    </subcellularLocation>
</comment>
<dbReference type="GO" id="GO:0009279">
    <property type="term" value="C:cell outer membrane"/>
    <property type="evidence" value="ECO:0007669"/>
    <property type="project" value="UniProtKB-SubCell"/>
</dbReference>
<organism evidence="14 15">
    <name type="scientific">Agitococcus lubricus</name>
    <dbReference type="NCBI Taxonomy" id="1077255"/>
    <lineage>
        <taxon>Bacteria</taxon>
        <taxon>Pseudomonadati</taxon>
        <taxon>Pseudomonadota</taxon>
        <taxon>Gammaproteobacteria</taxon>
        <taxon>Moraxellales</taxon>
        <taxon>Moraxellaceae</taxon>
        <taxon>Agitococcus</taxon>
    </lineage>
</organism>
<dbReference type="RefSeq" id="WP_107866427.1">
    <property type="nucleotide sequence ID" value="NZ_QAON01000013.1"/>
</dbReference>
<evidence type="ECO:0000256" key="11">
    <source>
        <dbReference type="SAM" id="MobiDB-lite"/>
    </source>
</evidence>
<sequence length="378" mass="40916">MKRNLIALAVLSATVAPLTAQANPKVYGQINLSAEAYEQDRDGSVNDQEFTRMQSNASRFGVKGEAELTGTLSAVYGIEWEVTADGDDISRLSASTTTAVDTNGDGKADSTDGKATSTSTISNGNRLDLTQRNRFIGIKHQDFGTIKMGKYDTYLKLAQGKVDLFNDFAADMQFTIAGENRINNVIGYESPKIMNTQFNIMAQTQDTASKATNGNSLSIVHHNEESGLYLALAADMGINGSSAVFSSRENDTMRLVGSYKIADLTLNALYSTSSAVVETKRADGKMYDDAETAYLLGAAYKLNDIVFKAQYSAAEADDTDGLAATANVEKTQATIGADYNFSSKTRAFVWYTMQEETKKVAINNIETNILAIGMETKF</sequence>
<dbReference type="PANTHER" id="PTHR34501:SF9">
    <property type="entry name" value="MAJOR OUTER MEMBRANE PROTEIN P.IA"/>
    <property type="match status" value="1"/>
</dbReference>
<dbReference type="PANTHER" id="PTHR34501">
    <property type="entry name" value="PROTEIN YDDL-RELATED"/>
    <property type="match status" value="1"/>
</dbReference>
<dbReference type="Proteomes" id="UP000244223">
    <property type="component" value="Unassembled WGS sequence"/>
</dbReference>
<dbReference type="OrthoDB" id="8957883at2"/>
<feature type="signal peptide" evidence="12">
    <location>
        <begin position="1"/>
        <end position="22"/>
    </location>
</feature>
<keyword evidence="8" id="KW-0626">Porin</keyword>
<evidence type="ECO:0000256" key="6">
    <source>
        <dbReference type="ARBA" id="ARBA00022729"/>
    </source>
</evidence>
<evidence type="ECO:0000256" key="12">
    <source>
        <dbReference type="SAM" id="SignalP"/>
    </source>
</evidence>
<dbReference type="GO" id="GO:0006811">
    <property type="term" value="P:monoatomic ion transport"/>
    <property type="evidence" value="ECO:0007669"/>
    <property type="project" value="UniProtKB-KW"/>
</dbReference>
<keyword evidence="4" id="KW-1134">Transmembrane beta strand</keyword>
<keyword evidence="7" id="KW-0406">Ion transport</keyword>
<dbReference type="CDD" id="cd00342">
    <property type="entry name" value="gram_neg_porins"/>
    <property type="match status" value="1"/>
</dbReference>
<dbReference type="EMBL" id="QAON01000013">
    <property type="protein sequence ID" value="PTQ88322.1"/>
    <property type="molecule type" value="Genomic_DNA"/>
</dbReference>
<evidence type="ECO:0000256" key="5">
    <source>
        <dbReference type="ARBA" id="ARBA00022692"/>
    </source>
</evidence>
<evidence type="ECO:0000256" key="2">
    <source>
        <dbReference type="ARBA" id="ARBA00011233"/>
    </source>
</evidence>
<evidence type="ECO:0000256" key="1">
    <source>
        <dbReference type="ARBA" id="ARBA00004571"/>
    </source>
</evidence>
<evidence type="ECO:0000313" key="15">
    <source>
        <dbReference type="Proteomes" id="UP000244223"/>
    </source>
</evidence>
<keyword evidence="10" id="KW-0998">Cell outer membrane</keyword>
<keyword evidence="9" id="KW-0472">Membrane</keyword>
<dbReference type="GO" id="GO:0015288">
    <property type="term" value="F:porin activity"/>
    <property type="evidence" value="ECO:0007669"/>
    <property type="project" value="UniProtKB-KW"/>
</dbReference>
<feature type="domain" description="Porin" evidence="13">
    <location>
        <begin position="7"/>
        <end position="357"/>
    </location>
</feature>